<dbReference type="InterPro" id="IPR001387">
    <property type="entry name" value="Cro/C1-type_HTH"/>
</dbReference>
<dbReference type="AlphaFoldDB" id="A0AAW5E367"/>
<dbReference type="InterPro" id="IPR010982">
    <property type="entry name" value="Lambda_DNA-bd_dom_sf"/>
</dbReference>
<gene>
    <name evidence="2" type="ORF">MJG50_15900</name>
</gene>
<dbReference type="Gene3D" id="1.10.260.40">
    <property type="entry name" value="lambda repressor-like DNA-binding domains"/>
    <property type="match status" value="1"/>
</dbReference>
<accession>A0AAW5E367</accession>
<dbReference type="PROSITE" id="PS50943">
    <property type="entry name" value="HTH_CROC1"/>
    <property type="match status" value="1"/>
</dbReference>
<feature type="domain" description="HTH cro/C1-type" evidence="1">
    <location>
        <begin position="6"/>
        <end position="60"/>
    </location>
</feature>
<dbReference type="GO" id="GO:0003677">
    <property type="term" value="F:DNA binding"/>
    <property type="evidence" value="ECO:0007669"/>
    <property type="project" value="InterPro"/>
</dbReference>
<organism evidence="2 3">
    <name type="scientific">Fredinandcohnia quinoae</name>
    <dbReference type="NCBI Taxonomy" id="2918902"/>
    <lineage>
        <taxon>Bacteria</taxon>
        <taxon>Bacillati</taxon>
        <taxon>Bacillota</taxon>
        <taxon>Bacilli</taxon>
        <taxon>Bacillales</taxon>
        <taxon>Bacillaceae</taxon>
        <taxon>Fredinandcohnia</taxon>
    </lineage>
</organism>
<evidence type="ECO:0000259" key="1">
    <source>
        <dbReference type="PROSITE" id="PS50943"/>
    </source>
</evidence>
<dbReference type="SUPFAM" id="SSF47413">
    <property type="entry name" value="lambda repressor-like DNA-binding domains"/>
    <property type="match status" value="1"/>
</dbReference>
<proteinExistence type="predicted"/>
<protein>
    <submittedName>
        <fullName evidence="2">Helix-turn-helix domain-containing protein</fullName>
    </submittedName>
</protein>
<dbReference type="EMBL" id="JAKTTI010000028">
    <property type="protein sequence ID" value="MCH1626818.1"/>
    <property type="molecule type" value="Genomic_DNA"/>
</dbReference>
<name>A0AAW5E367_9BACI</name>
<evidence type="ECO:0000313" key="3">
    <source>
        <dbReference type="Proteomes" id="UP001431131"/>
    </source>
</evidence>
<sequence>MNKEIIKFLRKSYNMTQRDFAKAVNCSFALIALVEVGKRRITGNLEEKIKSSFNLDDKQISSIANVVEEISKSVPPFM</sequence>
<evidence type="ECO:0000313" key="2">
    <source>
        <dbReference type="EMBL" id="MCH1626818.1"/>
    </source>
</evidence>
<dbReference type="RefSeq" id="WP_240256735.1">
    <property type="nucleotide sequence ID" value="NZ_JAKTTI010000028.1"/>
</dbReference>
<keyword evidence="3" id="KW-1185">Reference proteome</keyword>
<comment type="caution">
    <text evidence="2">The sequence shown here is derived from an EMBL/GenBank/DDBJ whole genome shotgun (WGS) entry which is preliminary data.</text>
</comment>
<reference evidence="2" key="1">
    <citation type="submission" date="2022-02" db="EMBL/GenBank/DDBJ databases">
        <title>Fredinandcohnia quinoae sp. nov. isolated from Chenopodium quinoa seeds.</title>
        <authorList>
            <person name="Saati-Santamaria Z."/>
            <person name="Flores-Felix J.D."/>
            <person name="Igual J.M."/>
            <person name="Velazquez E."/>
            <person name="Garcia-Fraile P."/>
            <person name="Martinez-Molina E."/>
        </authorList>
    </citation>
    <scope>NUCLEOTIDE SEQUENCE</scope>
    <source>
        <strain evidence="2">SECRCQ15</strain>
    </source>
</reference>
<dbReference type="Pfam" id="PF01381">
    <property type="entry name" value="HTH_3"/>
    <property type="match status" value="1"/>
</dbReference>
<dbReference type="CDD" id="cd00093">
    <property type="entry name" value="HTH_XRE"/>
    <property type="match status" value="1"/>
</dbReference>
<dbReference type="Proteomes" id="UP001431131">
    <property type="component" value="Unassembled WGS sequence"/>
</dbReference>